<organism evidence="8 9">
    <name type="scientific">Thermosediminibacter litoriperuensis</name>
    <dbReference type="NCBI Taxonomy" id="291989"/>
    <lineage>
        <taxon>Bacteria</taxon>
        <taxon>Bacillati</taxon>
        <taxon>Bacillota</taxon>
        <taxon>Clostridia</taxon>
        <taxon>Thermosediminibacterales</taxon>
        <taxon>Thermosediminibacteraceae</taxon>
        <taxon>Thermosediminibacter</taxon>
    </lineage>
</organism>
<evidence type="ECO:0000256" key="1">
    <source>
        <dbReference type="ARBA" id="ARBA00000085"/>
    </source>
</evidence>
<dbReference type="PANTHER" id="PTHR43711">
    <property type="entry name" value="TWO-COMPONENT HISTIDINE KINASE"/>
    <property type="match status" value="1"/>
</dbReference>
<gene>
    <name evidence="8" type="ORF">LZ11_01482</name>
</gene>
<keyword evidence="4 8" id="KW-0418">Kinase</keyword>
<dbReference type="PRINTS" id="PR00344">
    <property type="entry name" value="BCTRLSENSOR"/>
</dbReference>
<evidence type="ECO:0000313" key="9">
    <source>
        <dbReference type="Proteomes" id="UP000322294"/>
    </source>
</evidence>
<feature type="transmembrane region" description="Helical" evidence="6">
    <location>
        <begin position="43"/>
        <end position="59"/>
    </location>
</feature>
<keyword evidence="3" id="KW-0808">Transferase</keyword>
<evidence type="ECO:0000256" key="4">
    <source>
        <dbReference type="ARBA" id="ARBA00022777"/>
    </source>
</evidence>
<reference evidence="8 9" key="1">
    <citation type="submission" date="2019-07" db="EMBL/GenBank/DDBJ databases">
        <title>Genomic Encyclopedia of Type Strains, Phase I: the one thousand microbial genomes (KMG-I) project.</title>
        <authorList>
            <person name="Kyrpides N."/>
        </authorList>
    </citation>
    <scope>NUCLEOTIDE SEQUENCE [LARGE SCALE GENOMIC DNA]</scope>
    <source>
        <strain evidence="8 9">DSM 16647</strain>
    </source>
</reference>
<evidence type="ECO:0000256" key="6">
    <source>
        <dbReference type="SAM" id="Phobius"/>
    </source>
</evidence>
<feature type="transmembrane region" description="Helical" evidence="6">
    <location>
        <begin position="152"/>
        <end position="171"/>
    </location>
</feature>
<dbReference type="InterPro" id="IPR003594">
    <property type="entry name" value="HATPase_dom"/>
</dbReference>
<keyword evidence="6" id="KW-0472">Membrane</keyword>
<protein>
    <recommendedName>
        <fullName evidence="2">histidine kinase</fullName>
        <ecNumber evidence="2">2.7.13.3</ecNumber>
    </recommendedName>
</protein>
<evidence type="ECO:0000313" key="8">
    <source>
        <dbReference type="EMBL" id="TYP53760.1"/>
    </source>
</evidence>
<dbReference type="InterPro" id="IPR050736">
    <property type="entry name" value="Sensor_HK_Regulatory"/>
</dbReference>
<dbReference type="OrthoDB" id="1791938at2"/>
<evidence type="ECO:0000256" key="3">
    <source>
        <dbReference type="ARBA" id="ARBA00022679"/>
    </source>
</evidence>
<feature type="domain" description="Histidine kinase" evidence="7">
    <location>
        <begin position="317"/>
        <end position="421"/>
    </location>
</feature>
<dbReference type="GO" id="GO:0004673">
    <property type="term" value="F:protein histidine kinase activity"/>
    <property type="evidence" value="ECO:0007669"/>
    <property type="project" value="UniProtKB-EC"/>
</dbReference>
<keyword evidence="9" id="KW-1185">Reference proteome</keyword>
<feature type="transmembrane region" description="Helical" evidence="6">
    <location>
        <begin position="66"/>
        <end position="86"/>
    </location>
</feature>
<evidence type="ECO:0000256" key="5">
    <source>
        <dbReference type="ARBA" id="ARBA00023012"/>
    </source>
</evidence>
<comment type="caution">
    <text evidence="8">The sequence shown here is derived from an EMBL/GenBank/DDBJ whole genome shotgun (WGS) entry which is preliminary data.</text>
</comment>
<proteinExistence type="predicted"/>
<dbReference type="Pfam" id="PF02518">
    <property type="entry name" value="HATPase_c"/>
    <property type="match status" value="1"/>
</dbReference>
<feature type="transmembrane region" description="Helical" evidence="6">
    <location>
        <begin position="122"/>
        <end position="140"/>
    </location>
</feature>
<dbReference type="SUPFAM" id="SSF55874">
    <property type="entry name" value="ATPase domain of HSP90 chaperone/DNA topoisomerase II/histidine kinase"/>
    <property type="match status" value="1"/>
</dbReference>
<evidence type="ECO:0000259" key="7">
    <source>
        <dbReference type="PROSITE" id="PS50109"/>
    </source>
</evidence>
<feature type="transmembrane region" description="Helical" evidence="6">
    <location>
        <begin position="92"/>
        <end position="110"/>
    </location>
</feature>
<dbReference type="EMBL" id="VNHO01000014">
    <property type="protein sequence ID" value="TYP53760.1"/>
    <property type="molecule type" value="Genomic_DNA"/>
</dbReference>
<sequence length="424" mass="48956">MFDREVIRIKVREFIYKIKRYGYLILLVVFFAEIYFYPFEGNFKFSAGVIILNLIILAMDNISEFWIVILSGLAIFAVRAAVLFFKGTSFDMALAVNLPSLVYYMIYAFLVKISGIKKRKDCVFGVIILLSFVDFSSNLFEAAIRNEISPSGLKLILLVGFLRSLLAYFIYELYQRQKLFILSSEHQKRYTQLNMLISNIQAEMFYLKKSMKDIENVMRKSYSLYESHELDNELKEKALDIAKDVHEIKKDYYRVIIGFESFLKSFENEDFMKLSDIFTIIKDNIQRYLKATNKEIKIFFSHESDFSVGPYYNMFTLLNNLLTNSIDACKSGDTIAVVEKNLEENVYFEVKDSGEGIEEDILPYIFNPGFTTKYDENTGSPHTGIGLSHVKNIVEELGGSIEVDSKPGAGTKFKILIPKKNLVR</sequence>
<dbReference type="Gene3D" id="3.30.565.10">
    <property type="entry name" value="Histidine kinase-like ATPase, C-terminal domain"/>
    <property type="match status" value="1"/>
</dbReference>
<dbReference type="GO" id="GO:0000160">
    <property type="term" value="P:phosphorelay signal transduction system"/>
    <property type="evidence" value="ECO:0007669"/>
    <property type="project" value="UniProtKB-KW"/>
</dbReference>
<keyword evidence="5" id="KW-0902">Two-component regulatory system</keyword>
<keyword evidence="6" id="KW-1133">Transmembrane helix</keyword>
<dbReference type="InterPro" id="IPR036890">
    <property type="entry name" value="HATPase_C_sf"/>
</dbReference>
<dbReference type="SMART" id="SM00387">
    <property type="entry name" value="HATPase_c"/>
    <property type="match status" value="1"/>
</dbReference>
<dbReference type="PROSITE" id="PS50109">
    <property type="entry name" value="HIS_KIN"/>
    <property type="match status" value="1"/>
</dbReference>
<dbReference type="AlphaFoldDB" id="A0A5S5AR22"/>
<dbReference type="InterPro" id="IPR005467">
    <property type="entry name" value="His_kinase_dom"/>
</dbReference>
<dbReference type="PANTHER" id="PTHR43711:SF31">
    <property type="entry name" value="HISTIDINE KINASE"/>
    <property type="match status" value="1"/>
</dbReference>
<feature type="transmembrane region" description="Helical" evidence="6">
    <location>
        <begin position="21"/>
        <end position="37"/>
    </location>
</feature>
<dbReference type="Proteomes" id="UP000322294">
    <property type="component" value="Unassembled WGS sequence"/>
</dbReference>
<name>A0A5S5AR22_9FIRM</name>
<comment type="catalytic activity">
    <reaction evidence="1">
        <text>ATP + protein L-histidine = ADP + protein N-phospho-L-histidine.</text>
        <dbReference type="EC" id="2.7.13.3"/>
    </reaction>
</comment>
<dbReference type="EC" id="2.7.13.3" evidence="2"/>
<evidence type="ECO:0000256" key="2">
    <source>
        <dbReference type="ARBA" id="ARBA00012438"/>
    </source>
</evidence>
<accession>A0A5S5AR22</accession>
<keyword evidence="6" id="KW-0812">Transmembrane</keyword>
<dbReference type="InterPro" id="IPR004358">
    <property type="entry name" value="Sig_transdc_His_kin-like_C"/>
</dbReference>